<proteinExistence type="predicted"/>
<organism evidence="1 2">
    <name type="scientific">Dendrothele bispora (strain CBS 962.96)</name>
    <dbReference type="NCBI Taxonomy" id="1314807"/>
    <lineage>
        <taxon>Eukaryota</taxon>
        <taxon>Fungi</taxon>
        <taxon>Dikarya</taxon>
        <taxon>Basidiomycota</taxon>
        <taxon>Agaricomycotina</taxon>
        <taxon>Agaricomycetes</taxon>
        <taxon>Agaricomycetidae</taxon>
        <taxon>Agaricales</taxon>
        <taxon>Agaricales incertae sedis</taxon>
        <taxon>Dendrothele</taxon>
    </lineage>
</organism>
<evidence type="ECO:0000313" key="1">
    <source>
        <dbReference type="EMBL" id="THU89406.1"/>
    </source>
</evidence>
<dbReference type="EMBL" id="ML179368">
    <property type="protein sequence ID" value="THU89406.1"/>
    <property type="molecule type" value="Genomic_DNA"/>
</dbReference>
<dbReference type="AlphaFoldDB" id="A0A4S8LJQ1"/>
<accession>A0A4S8LJQ1</accession>
<name>A0A4S8LJQ1_DENBC</name>
<reference evidence="1 2" key="1">
    <citation type="journal article" date="2019" name="Nat. Ecol. Evol.">
        <title>Megaphylogeny resolves global patterns of mushroom evolution.</title>
        <authorList>
            <person name="Varga T."/>
            <person name="Krizsan K."/>
            <person name="Foldi C."/>
            <person name="Dima B."/>
            <person name="Sanchez-Garcia M."/>
            <person name="Sanchez-Ramirez S."/>
            <person name="Szollosi G.J."/>
            <person name="Szarkandi J.G."/>
            <person name="Papp V."/>
            <person name="Albert L."/>
            <person name="Andreopoulos W."/>
            <person name="Angelini C."/>
            <person name="Antonin V."/>
            <person name="Barry K.W."/>
            <person name="Bougher N.L."/>
            <person name="Buchanan P."/>
            <person name="Buyck B."/>
            <person name="Bense V."/>
            <person name="Catcheside P."/>
            <person name="Chovatia M."/>
            <person name="Cooper J."/>
            <person name="Damon W."/>
            <person name="Desjardin D."/>
            <person name="Finy P."/>
            <person name="Geml J."/>
            <person name="Haridas S."/>
            <person name="Hughes K."/>
            <person name="Justo A."/>
            <person name="Karasinski D."/>
            <person name="Kautmanova I."/>
            <person name="Kiss B."/>
            <person name="Kocsube S."/>
            <person name="Kotiranta H."/>
            <person name="LaButti K.M."/>
            <person name="Lechner B.E."/>
            <person name="Liimatainen K."/>
            <person name="Lipzen A."/>
            <person name="Lukacs Z."/>
            <person name="Mihaltcheva S."/>
            <person name="Morgado L.N."/>
            <person name="Niskanen T."/>
            <person name="Noordeloos M.E."/>
            <person name="Ohm R.A."/>
            <person name="Ortiz-Santana B."/>
            <person name="Ovrebo C."/>
            <person name="Racz N."/>
            <person name="Riley R."/>
            <person name="Savchenko A."/>
            <person name="Shiryaev A."/>
            <person name="Soop K."/>
            <person name="Spirin V."/>
            <person name="Szebenyi C."/>
            <person name="Tomsovsky M."/>
            <person name="Tulloss R.E."/>
            <person name="Uehling J."/>
            <person name="Grigoriev I.V."/>
            <person name="Vagvolgyi C."/>
            <person name="Papp T."/>
            <person name="Martin F.M."/>
            <person name="Miettinen O."/>
            <person name="Hibbett D.S."/>
            <person name="Nagy L.G."/>
        </authorList>
    </citation>
    <scope>NUCLEOTIDE SEQUENCE [LARGE SCALE GENOMIC DNA]</scope>
    <source>
        <strain evidence="1 2">CBS 962.96</strain>
    </source>
</reference>
<gene>
    <name evidence="1" type="ORF">K435DRAFT_288958</name>
</gene>
<sequence>MGPGLLLLLLTSIPRFFSLRHHHPSQPSCTSFHFHTVFSLFFFYSNELSHQTPISFVLVCIRVVLSNLLCTFFFNPVALCSNP</sequence>
<evidence type="ECO:0000313" key="2">
    <source>
        <dbReference type="Proteomes" id="UP000297245"/>
    </source>
</evidence>
<keyword evidence="2" id="KW-1185">Reference proteome</keyword>
<protein>
    <submittedName>
        <fullName evidence="1">Uncharacterized protein</fullName>
    </submittedName>
</protein>
<dbReference type="Proteomes" id="UP000297245">
    <property type="component" value="Unassembled WGS sequence"/>
</dbReference>